<keyword evidence="11" id="KW-1185">Reference proteome</keyword>
<evidence type="ECO:0000256" key="1">
    <source>
        <dbReference type="ARBA" id="ARBA00004123"/>
    </source>
</evidence>
<sequence>MAPHSPLPHAQPQQSQHNQHHSDSHAHSHHSQQPPRADGRSTRGAVRKAAVARPRRHACGHCAAAFQRAEHLDRHVLTHSGARPFACARCARGFARLAALQRHVKMHPTSDDDASSDGGGDPPAARGPADEAPPSPPVSAPASPGSAPAALPQPDLAPPDRPDSGGLLALALMCARDADARLAAPAQDDVSQAQPAAQPLQPHALLSISSLLD</sequence>
<organism evidence="10 11">
    <name type="scientific">Polyrhizophydium stewartii</name>
    <dbReference type="NCBI Taxonomy" id="2732419"/>
    <lineage>
        <taxon>Eukaryota</taxon>
        <taxon>Fungi</taxon>
        <taxon>Fungi incertae sedis</taxon>
        <taxon>Chytridiomycota</taxon>
        <taxon>Chytridiomycota incertae sedis</taxon>
        <taxon>Chytridiomycetes</taxon>
        <taxon>Rhizophydiales</taxon>
        <taxon>Rhizophydiales incertae sedis</taxon>
        <taxon>Polyrhizophydium</taxon>
    </lineage>
</organism>
<dbReference type="PROSITE" id="PS50157">
    <property type="entry name" value="ZINC_FINGER_C2H2_2"/>
    <property type="match status" value="2"/>
</dbReference>
<dbReference type="PROSITE" id="PS00028">
    <property type="entry name" value="ZINC_FINGER_C2H2_1"/>
    <property type="match status" value="2"/>
</dbReference>
<feature type="region of interest" description="Disordered" evidence="8">
    <location>
        <begin position="106"/>
        <end position="166"/>
    </location>
</feature>
<protein>
    <recommendedName>
        <fullName evidence="9">C2H2-type domain-containing protein</fullName>
    </recommendedName>
</protein>
<dbReference type="SMART" id="SM00355">
    <property type="entry name" value="ZnF_C2H2"/>
    <property type="match status" value="2"/>
</dbReference>
<feature type="compositionally biased region" description="Low complexity" evidence="8">
    <location>
        <begin position="43"/>
        <end position="52"/>
    </location>
</feature>
<keyword evidence="6" id="KW-0539">Nucleus</keyword>
<evidence type="ECO:0000256" key="3">
    <source>
        <dbReference type="ARBA" id="ARBA00022737"/>
    </source>
</evidence>
<proteinExistence type="predicted"/>
<dbReference type="EMBL" id="JADGIZ020000001">
    <property type="protein sequence ID" value="KAL2919962.1"/>
    <property type="molecule type" value="Genomic_DNA"/>
</dbReference>
<evidence type="ECO:0000256" key="4">
    <source>
        <dbReference type="ARBA" id="ARBA00022771"/>
    </source>
</evidence>
<keyword evidence="2" id="KW-0479">Metal-binding</keyword>
<feature type="compositionally biased region" description="Low complexity" evidence="8">
    <location>
        <begin position="8"/>
        <end position="17"/>
    </location>
</feature>
<dbReference type="PANTHER" id="PTHR40626:SF32">
    <property type="entry name" value="ZINC FINGER PROTEIN RST2"/>
    <property type="match status" value="1"/>
</dbReference>
<evidence type="ECO:0000256" key="2">
    <source>
        <dbReference type="ARBA" id="ARBA00022723"/>
    </source>
</evidence>
<evidence type="ECO:0000313" key="10">
    <source>
        <dbReference type="EMBL" id="KAL2919962.1"/>
    </source>
</evidence>
<accession>A0ABR4NKB1</accession>
<evidence type="ECO:0000256" key="5">
    <source>
        <dbReference type="ARBA" id="ARBA00022833"/>
    </source>
</evidence>
<comment type="subcellular location">
    <subcellularLocation>
        <location evidence="1">Nucleus</location>
    </subcellularLocation>
</comment>
<keyword evidence="4 7" id="KW-0863">Zinc-finger</keyword>
<evidence type="ECO:0000256" key="8">
    <source>
        <dbReference type="SAM" id="MobiDB-lite"/>
    </source>
</evidence>
<comment type="caution">
    <text evidence="10">The sequence shown here is derived from an EMBL/GenBank/DDBJ whole genome shotgun (WGS) entry which is preliminary data.</text>
</comment>
<gene>
    <name evidence="10" type="ORF">HK105_200028</name>
</gene>
<keyword evidence="3" id="KW-0677">Repeat</keyword>
<feature type="region of interest" description="Disordered" evidence="8">
    <location>
        <begin position="1"/>
        <end position="57"/>
    </location>
</feature>
<name>A0ABR4NKB1_9FUNG</name>
<evidence type="ECO:0000259" key="9">
    <source>
        <dbReference type="PROSITE" id="PS50157"/>
    </source>
</evidence>
<dbReference type="Proteomes" id="UP001527925">
    <property type="component" value="Unassembled WGS sequence"/>
</dbReference>
<dbReference type="Gene3D" id="3.30.160.60">
    <property type="entry name" value="Classic Zinc Finger"/>
    <property type="match status" value="2"/>
</dbReference>
<keyword evidence="5" id="KW-0862">Zinc</keyword>
<feature type="domain" description="C2H2-type" evidence="9">
    <location>
        <begin position="57"/>
        <end position="84"/>
    </location>
</feature>
<dbReference type="SUPFAM" id="SSF57667">
    <property type="entry name" value="beta-beta-alpha zinc fingers"/>
    <property type="match status" value="1"/>
</dbReference>
<dbReference type="InterPro" id="IPR051059">
    <property type="entry name" value="VerF-like"/>
</dbReference>
<evidence type="ECO:0000256" key="6">
    <source>
        <dbReference type="ARBA" id="ARBA00023242"/>
    </source>
</evidence>
<reference evidence="10 11" key="1">
    <citation type="submission" date="2023-09" db="EMBL/GenBank/DDBJ databases">
        <title>Pangenome analysis of Batrachochytrium dendrobatidis and related Chytrids.</title>
        <authorList>
            <person name="Yacoub M.N."/>
            <person name="Stajich J.E."/>
            <person name="James T.Y."/>
        </authorList>
    </citation>
    <scope>NUCLEOTIDE SEQUENCE [LARGE SCALE GENOMIC DNA]</scope>
    <source>
        <strain evidence="10 11">JEL0888</strain>
    </source>
</reference>
<feature type="compositionally biased region" description="Low complexity" evidence="8">
    <location>
        <begin position="140"/>
        <end position="154"/>
    </location>
</feature>
<feature type="domain" description="C2H2-type" evidence="9">
    <location>
        <begin position="85"/>
        <end position="112"/>
    </location>
</feature>
<evidence type="ECO:0000313" key="11">
    <source>
        <dbReference type="Proteomes" id="UP001527925"/>
    </source>
</evidence>
<dbReference type="PANTHER" id="PTHR40626">
    <property type="entry name" value="MIP31509P"/>
    <property type="match status" value="1"/>
</dbReference>
<dbReference type="InterPro" id="IPR013087">
    <property type="entry name" value="Znf_C2H2_type"/>
</dbReference>
<dbReference type="InterPro" id="IPR036236">
    <property type="entry name" value="Znf_C2H2_sf"/>
</dbReference>
<evidence type="ECO:0000256" key="7">
    <source>
        <dbReference type="PROSITE-ProRule" id="PRU00042"/>
    </source>
</evidence>